<evidence type="ECO:0000313" key="5">
    <source>
        <dbReference type="EMBL" id="ABG84096.1"/>
    </source>
</evidence>
<dbReference type="eggNOG" id="COG3664">
    <property type="taxonomic scope" value="Bacteria"/>
</dbReference>
<protein>
    <submittedName>
        <fullName evidence="5">Transcriptional regulator, AraC family</fullName>
    </submittedName>
</protein>
<evidence type="ECO:0000313" key="6">
    <source>
        <dbReference type="Proteomes" id="UP000001823"/>
    </source>
</evidence>
<dbReference type="PANTHER" id="PTHR43280:SF34">
    <property type="entry name" value="ARAC-FAMILY TRANSCRIPTIONAL REGULATOR"/>
    <property type="match status" value="1"/>
</dbReference>
<organism evidence="5 6">
    <name type="scientific">Clostridium perfringens (strain ATCC 13124 / DSM 756 / JCM 1290 / NCIMB 6125 / NCTC 8237 / Type A)</name>
    <dbReference type="NCBI Taxonomy" id="195103"/>
    <lineage>
        <taxon>Bacteria</taxon>
        <taxon>Bacillati</taxon>
        <taxon>Bacillota</taxon>
        <taxon>Clostridia</taxon>
        <taxon>Eubacteriales</taxon>
        <taxon>Clostridiaceae</taxon>
        <taxon>Clostridium</taxon>
    </lineage>
</organism>
<evidence type="ECO:0000256" key="1">
    <source>
        <dbReference type="ARBA" id="ARBA00023015"/>
    </source>
</evidence>
<dbReference type="EMBL" id="CP000246">
    <property type="protein sequence ID" value="ABG84096.1"/>
    <property type="molecule type" value="Genomic_DNA"/>
</dbReference>
<dbReference type="eggNOG" id="COG1917">
    <property type="taxonomic scope" value="Bacteria"/>
</dbReference>
<dbReference type="InterPro" id="IPR009057">
    <property type="entry name" value="Homeodomain-like_sf"/>
</dbReference>
<evidence type="ECO:0000259" key="4">
    <source>
        <dbReference type="PROSITE" id="PS01124"/>
    </source>
</evidence>
<evidence type="ECO:0000256" key="3">
    <source>
        <dbReference type="ARBA" id="ARBA00023163"/>
    </source>
</evidence>
<dbReference type="AlphaFoldDB" id="A0A0H2YST5"/>
<dbReference type="PROSITE" id="PS00041">
    <property type="entry name" value="HTH_ARAC_FAMILY_1"/>
    <property type="match status" value="1"/>
</dbReference>
<dbReference type="Pfam" id="PF12833">
    <property type="entry name" value="HTH_18"/>
    <property type="match status" value="1"/>
</dbReference>
<dbReference type="Pfam" id="PF02311">
    <property type="entry name" value="AraC_binding"/>
    <property type="match status" value="1"/>
</dbReference>
<dbReference type="SUPFAM" id="SSF51445">
    <property type="entry name" value="(Trans)glycosidases"/>
    <property type="match status" value="1"/>
</dbReference>
<proteinExistence type="predicted"/>
<evidence type="ECO:0000256" key="2">
    <source>
        <dbReference type="ARBA" id="ARBA00023125"/>
    </source>
</evidence>
<dbReference type="InterPro" id="IPR017853">
    <property type="entry name" value="GH"/>
</dbReference>
<dbReference type="Gene3D" id="1.10.10.60">
    <property type="entry name" value="Homeodomain-like"/>
    <property type="match status" value="2"/>
</dbReference>
<dbReference type="Gene3D" id="2.60.40.1500">
    <property type="entry name" value="Glycosyl hydrolase domain, family 39"/>
    <property type="match status" value="1"/>
</dbReference>
<feature type="domain" description="HTH araC/xylS-type" evidence="4">
    <location>
        <begin position="175"/>
        <end position="273"/>
    </location>
</feature>
<keyword evidence="2" id="KW-0238">DNA-binding</keyword>
<keyword evidence="1" id="KW-0805">Transcription regulation</keyword>
<name>A0A0H2YST5_CLOP1</name>
<dbReference type="InterPro" id="IPR003313">
    <property type="entry name" value="AraC-bd"/>
</dbReference>
<dbReference type="KEGG" id="cpf:CPF_1698"/>
<dbReference type="PaxDb" id="195103-CPF_1698"/>
<dbReference type="PROSITE" id="PS01124">
    <property type="entry name" value="HTH_ARAC_FAMILY_2"/>
    <property type="match status" value="1"/>
</dbReference>
<dbReference type="HOGENOM" id="CLU_017624_0_0_9"/>
<dbReference type="Proteomes" id="UP000001823">
    <property type="component" value="Chromosome"/>
</dbReference>
<dbReference type="SUPFAM" id="SSF51011">
    <property type="entry name" value="Glycosyl hydrolase domain"/>
    <property type="match status" value="1"/>
</dbReference>
<dbReference type="eggNOG" id="COG2207">
    <property type="taxonomic scope" value="Bacteria"/>
</dbReference>
<dbReference type="Gene3D" id="3.20.20.80">
    <property type="entry name" value="Glycosidases"/>
    <property type="match status" value="1"/>
</dbReference>
<dbReference type="InterPro" id="IPR014710">
    <property type="entry name" value="RmlC-like_jellyroll"/>
</dbReference>
<keyword evidence="6" id="KW-1185">Reference proteome</keyword>
<dbReference type="SUPFAM" id="SSF46689">
    <property type="entry name" value="Homeodomain-like"/>
    <property type="match status" value="1"/>
</dbReference>
<dbReference type="InterPro" id="IPR011051">
    <property type="entry name" value="RmlC_Cupin_sf"/>
</dbReference>
<dbReference type="InterPro" id="IPR018060">
    <property type="entry name" value="HTH_AraC"/>
</dbReference>
<dbReference type="RefSeq" id="WP_011010449.1">
    <property type="nucleotide sequence ID" value="NC_008261.1"/>
</dbReference>
<dbReference type="GO" id="GO:0043565">
    <property type="term" value="F:sequence-specific DNA binding"/>
    <property type="evidence" value="ECO:0007669"/>
    <property type="project" value="InterPro"/>
</dbReference>
<dbReference type="SUPFAM" id="SSF51182">
    <property type="entry name" value="RmlC-like cupins"/>
    <property type="match status" value="1"/>
</dbReference>
<dbReference type="InterPro" id="IPR018062">
    <property type="entry name" value="HTH_AraC-typ_CS"/>
</dbReference>
<dbReference type="GO" id="GO:0003700">
    <property type="term" value="F:DNA-binding transcription factor activity"/>
    <property type="evidence" value="ECO:0007669"/>
    <property type="project" value="InterPro"/>
</dbReference>
<dbReference type="STRING" id="195103.CPF_1698"/>
<keyword evidence="3" id="KW-0804">Transcription</keyword>
<sequence>MRKEYVNFPSDIPVTISYVNIKNYPLHWHDAIEILYVLKGSIKVDIDTDSYEIQEDEIEIVNTEQTHRIYSNKDNRVLIFKIDPHFFEKYYSDIENMFFYTNTSDEGAQSDESYDKLRVFLSIILCEEAQKVDDYDKYIEKSLVELLFHLLNNFHYLLYDNDEIHENNMLLERYHRISKYIYNNYNKNITLKDIANTEFLSTHYLSHEIKYATGLSFTDLLNLTRVEESVKLLLDTDKSLSEISYEIGFSHTRYFNKHFKAYYNCTPLQFRKKHKISEEEYNKQKEITYYPLADSLEELSYYLDDYPRFNYEDKIHKLTFNMNTEGTEFNKYFKEVLNVGDAFDLLLEDNQDIVEDLQDHIGYNYIRLLHVFSSDMGIFPGSKFFNWTRTFDIFEYISSLDLIPLIVLDDSGYSKDNFLDVIKSFIDFFSEVESFELTDLKFQFTSTFNEDLKNSLIELFESKDLNLVNELYTPNNKIDLIYDTAYMLPFIIHNTVSSGSKLNFIKAFDALDRQIDITNEVFFGYPAMVNDKGIKKPSYYAYYFLSKLGDTLLYKGDGYILTKSEDEYQLLVYTYNDEIDSLIDFKNFTKLRGVKDLVDKKLSLNLLDLDSDVRITKYTIGENFGSSFNYWLSMGKPKRLRKAEKDILFQASYPKIEFKYAKKNTILNIQTTLQGYCAELFILKKV</sequence>
<dbReference type="PANTHER" id="PTHR43280">
    <property type="entry name" value="ARAC-FAMILY TRANSCRIPTIONAL REGULATOR"/>
    <property type="match status" value="1"/>
</dbReference>
<reference evidence="5 6" key="1">
    <citation type="journal article" date="2006" name="Genome Res.">
        <title>Skewed genomic variability in strains of the toxigenic bacterial pathogen, Clostridium perfringens.</title>
        <authorList>
            <person name="Myers G.S."/>
            <person name="Rasko D.A."/>
            <person name="Cheung J.K."/>
            <person name="Ravel J."/>
            <person name="Seshadri R."/>
            <person name="Deboy R.T."/>
            <person name="Ren Q."/>
            <person name="Varga J."/>
            <person name="Awad M.M."/>
            <person name="Brinkac L.M."/>
            <person name="Daugherty S.C."/>
            <person name="Haft D.H."/>
            <person name="Dodson R.J."/>
            <person name="Madupu R."/>
            <person name="Nelson W.C."/>
            <person name="Rosovitz M.J."/>
            <person name="Sullivan S.A."/>
            <person name="Khouri H."/>
            <person name="Dimitrov G.I."/>
            <person name="Watkins K.L."/>
            <person name="Mulligan S."/>
            <person name="Benton J."/>
            <person name="Radune D."/>
            <person name="Fisher D.J."/>
            <person name="Atkins H.S."/>
            <person name="Hiscox T."/>
            <person name="Jost B.H."/>
            <person name="Billington S.J."/>
            <person name="Songer J.G."/>
            <person name="McClane B.A."/>
            <person name="Titball R.W."/>
            <person name="Rood J.I."/>
            <person name="Melville S.B."/>
            <person name="Paulsen I.T."/>
        </authorList>
    </citation>
    <scope>NUCLEOTIDE SEQUENCE [LARGE SCALE GENOMIC DNA]</scope>
    <source>
        <strain evidence="6">ATCC 13124 / DSM 756 / JCM 1290 / NCIMB 6125 / NCTC 8237 / S 107 / Type A</strain>
    </source>
</reference>
<dbReference type="SMART" id="SM00342">
    <property type="entry name" value="HTH_ARAC"/>
    <property type="match status" value="1"/>
</dbReference>
<accession>A0A0H2YST5</accession>
<gene>
    <name evidence="5" type="ordered locus">CPF_1698</name>
</gene>
<dbReference type="Gene3D" id="2.60.120.10">
    <property type="entry name" value="Jelly Rolls"/>
    <property type="match status" value="1"/>
</dbReference>